<dbReference type="EMBL" id="CP121682">
    <property type="protein sequence ID" value="WGD38722.1"/>
    <property type="molecule type" value="Genomic_DNA"/>
</dbReference>
<keyword evidence="4" id="KW-1185">Reference proteome</keyword>
<evidence type="ECO:0000259" key="2">
    <source>
        <dbReference type="Pfam" id="PF18145"/>
    </source>
</evidence>
<evidence type="ECO:0000313" key="3">
    <source>
        <dbReference type="EMBL" id="WGD38722.1"/>
    </source>
</evidence>
<feature type="region of interest" description="Disordered" evidence="1">
    <location>
        <begin position="174"/>
        <end position="215"/>
    </location>
</feature>
<sequence length="215" mass="22889">MPPGTTSIAVTGSLRLAPAFVVGAAFRMVTGVDLAVAQRGQVWSSAAEYDAVLAPDVDEHALGLGPDLAVAIGVAVDPTEDVLDFLREQQIPVSRLLVLRPPGGAKDNAIPDAATASALAVGIRGLLRRACRTHPAIHLFQAARWAWLCCWAIGGTACDPPLCMRTSTDSRCMRRRSSSTRKPCPLTPRCPTPAAGPRRRRRPAPIPRSTVHPRP</sequence>
<feature type="domain" description="SMODS-associated and fused to various effectors" evidence="2">
    <location>
        <begin position="7"/>
        <end position="143"/>
    </location>
</feature>
<gene>
    <name evidence="3" type="ORF">PYS65_00175</name>
</gene>
<proteinExistence type="predicted"/>
<evidence type="ECO:0000256" key="1">
    <source>
        <dbReference type="SAM" id="MobiDB-lite"/>
    </source>
</evidence>
<reference evidence="3 4" key="1">
    <citation type="submission" date="2023-03" db="EMBL/GenBank/DDBJ databases">
        <authorList>
            <person name="Mo P."/>
        </authorList>
    </citation>
    <scope>NUCLEOTIDE SEQUENCE [LARGE SCALE GENOMIC DNA]</scope>
    <source>
        <strain evidence="3 4">HUAS 5</strain>
    </source>
</reference>
<evidence type="ECO:0000313" key="4">
    <source>
        <dbReference type="Proteomes" id="UP001216440"/>
    </source>
</evidence>
<accession>A0ABY8JXG3</accession>
<dbReference type="Proteomes" id="UP001216440">
    <property type="component" value="Chromosome"/>
</dbReference>
<dbReference type="NCBIfam" id="NF033611">
    <property type="entry name" value="SAVED"/>
    <property type="match status" value="1"/>
</dbReference>
<dbReference type="RefSeq" id="WP_279331616.1">
    <property type="nucleotide sequence ID" value="NZ_CP121682.1"/>
</dbReference>
<protein>
    <submittedName>
        <fullName evidence="3">SAVED domain-containing protein</fullName>
    </submittedName>
</protein>
<organism evidence="3 4">
    <name type="scientific">Streptomyces cathayae</name>
    <dbReference type="NCBI Taxonomy" id="3031124"/>
    <lineage>
        <taxon>Bacteria</taxon>
        <taxon>Bacillati</taxon>
        <taxon>Actinomycetota</taxon>
        <taxon>Actinomycetes</taxon>
        <taxon>Kitasatosporales</taxon>
        <taxon>Streptomycetaceae</taxon>
        <taxon>Streptomyces</taxon>
    </lineage>
</organism>
<name>A0ABY8JXG3_9ACTN</name>
<dbReference type="Pfam" id="PF18145">
    <property type="entry name" value="SAVED"/>
    <property type="match status" value="1"/>
</dbReference>
<dbReference type="InterPro" id="IPR040836">
    <property type="entry name" value="SAVED"/>
</dbReference>